<accession>A0A0A9BS69</accession>
<feature type="region of interest" description="Disordered" evidence="1">
    <location>
        <begin position="23"/>
        <end position="53"/>
    </location>
</feature>
<reference evidence="2" key="2">
    <citation type="journal article" date="2015" name="Data Brief">
        <title>Shoot transcriptome of the giant reed, Arundo donax.</title>
        <authorList>
            <person name="Barrero R.A."/>
            <person name="Guerrero F.D."/>
            <person name="Moolhuijzen P."/>
            <person name="Goolsby J.A."/>
            <person name="Tidwell J."/>
            <person name="Bellgard S.E."/>
            <person name="Bellgard M.I."/>
        </authorList>
    </citation>
    <scope>NUCLEOTIDE SEQUENCE</scope>
    <source>
        <tissue evidence="2">Shoot tissue taken approximately 20 cm above the soil surface</tissue>
    </source>
</reference>
<reference evidence="2" key="1">
    <citation type="submission" date="2014-09" db="EMBL/GenBank/DDBJ databases">
        <authorList>
            <person name="Magalhaes I.L.F."/>
            <person name="Oliveira U."/>
            <person name="Santos F.R."/>
            <person name="Vidigal T.H.D.A."/>
            <person name="Brescovit A.D."/>
            <person name="Santos A.J."/>
        </authorList>
    </citation>
    <scope>NUCLEOTIDE SEQUENCE</scope>
    <source>
        <tissue evidence="2">Shoot tissue taken approximately 20 cm above the soil surface</tissue>
    </source>
</reference>
<evidence type="ECO:0000256" key="1">
    <source>
        <dbReference type="SAM" id="MobiDB-lite"/>
    </source>
</evidence>
<name>A0A0A9BS69_ARUDO</name>
<proteinExistence type="predicted"/>
<sequence>MFQGPSCLTSFPESLHSVNCLKDPSRTETQDHQSMQEYSQLIDSMTDPGPSTV</sequence>
<organism evidence="2">
    <name type="scientific">Arundo donax</name>
    <name type="common">Giant reed</name>
    <name type="synonym">Donax arundinaceus</name>
    <dbReference type="NCBI Taxonomy" id="35708"/>
    <lineage>
        <taxon>Eukaryota</taxon>
        <taxon>Viridiplantae</taxon>
        <taxon>Streptophyta</taxon>
        <taxon>Embryophyta</taxon>
        <taxon>Tracheophyta</taxon>
        <taxon>Spermatophyta</taxon>
        <taxon>Magnoliopsida</taxon>
        <taxon>Liliopsida</taxon>
        <taxon>Poales</taxon>
        <taxon>Poaceae</taxon>
        <taxon>PACMAD clade</taxon>
        <taxon>Arundinoideae</taxon>
        <taxon>Arundineae</taxon>
        <taxon>Arundo</taxon>
    </lineage>
</organism>
<dbReference type="EMBL" id="GBRH01230981">
    <property type="protein sequence ID" value="JAD66914.1"/>
    <property type="molecule type" value="Transcribed_RNA"/>
</dbReference>
<protein>
    <submittedName>
        <fullName evidence="2">Uncharacterized protein</fullName>
    </submittedName>
</protein>
<feature type="compositionally biased region" description="Polar residues" evidence="1">
    <location>
        <begin position="32"/>
        <end position="53"/>
    </location>
</feature>
<evidence type="ECO:0000313" key="2">
    <source>
        <dbReference type="EMBL" id="JAD66914.1"/>
    </source>
</evidence>
<dbReference type="AlphaFoldDB" id="A0A0A9BS69"/>